<organism evidence="2 3">
    <name type="scientific">Streptomyces capitiformicae</name>
    <dbReference type="NCBI Taxonomy" id="2014920"/>
    <lineage>
        <taxon>Bacteria</taxon>
        <taxon>Bacillati</taxon>
        <taxon>Actinomycetota</taxon>
        <taxon>Actinomycetes</taxon>
        <taxon>Kitasatosporales</taxon>
        <taxon>Streptomycetaceae</taxon>
        <taxon>Streptomyces</taxon>
    </lineage>
</organism>
<name>A0A919DG27_9ACTN</name>
<reference evidence="2" key="2">
    <citation type="submission" date="2020-09" db="EMBL/GenBank/DDBJ databases">
        <authorList>
            <person name="Sun Q."/>
            <person name="Zhou Y."/>
        </authorList>
    </citation>
    <scope>NUCLEOTIDE SEQUENCE</scope>
    <source>
        <strain evidence="2">CGMCC 4.7403</strain>
    </source>
</reference>
<dbReference type="EMBL" id="BNAT01000023">
    <property type="protein sequence ID" value="GHE39427.1"/>
    <property type="molecule type" value="Genomic_DNA"/>
</dbReference>
<comment type="caution">
    <text evidence="2">The sequence shown here is derived from an EMBL/GenBank/DDBJ whole genome shotgun (WGS) entry which is preliminary data.</text>
</comment>
<dbReference type="Proteomes" id="UP000603227">
    <property type="component" value="Unassembled WGS sequence"/>
</dbReference>
<protein>
    <recommendedName>
        <fullName evidence="4">Secreted protein</fullName>
    </recommendedName>
</protein>
<evidence type="ECO:0008006" key="4">
    <source>
        <dbReference type="Google" id="ProtNLM"/>
    </source>
</evidence>
<dbReference type="RefSeq" id="WP_189785417.1">
    <property type="nucleotide sequence ID" value="NZ_BNAT01000023.1"/>
</dbReference>
<feature type="signal peptide" evidence="1">
    <location>
        <begin position="1"/>
        <end position="31"/>
    </location>
</feature>
<sequence length="181" mass="19224">MTWLKRAGATALTGGVALACATTFGVAPATAAVPDKCNANYQSKTFDTPGSNVTFKIKLCVSLNSSTGKYHAYAMGSWSGGGNYVVGEMDKFLLGLRLERSDALMRYESCEFRSGINWIEADSFKPSDIPTIISGECDLNTDSTNSGGGTWTADGKIIYNINNDGDGDKTWELGGSPGYID</sequence>
<keyword evidence="1" id="KW-0732">Signal</keyword>
<gene>
    <name evidence="2" type="ORF">GCM10017771_58200</name>
</gene>
<evidence type="ECO:0000313" key="3">
    <source>
        <dbReference type="Proteomes" id="UP000603227"/>
    </source>
</evidence>
<evidence type="ECO:0000256" key="1">
    <source>
        <dbReference type="SAM" id="SignalP"/>
    </source>
</evidence>
<evidence type="ECO:0000313" key="2">
    <source>
        <dbReference type="EMBL" id="GHE39427.1"/>
    </source>
</evidence>
<dbReference type="PROSITE" id="PS51257">
    <property type="entry name" value="PROKAR_LIPOPROTEIN"/>
    <property type="match status" value="1"/>
</dbReference>
<accession>A0A919DG27</accession>
<keyword evidence="3" id="KW-1185">Reference proteome</keyword>
<reference evidence="2" key="1">
    <citation type="journal article" date="2014" name="Int. J. Syst. Evol. Microbiol.">
        <title>Complete genome sequence of Corynebacterium casei LMG S-19264T (=DSM 44701T), isolated from a smear-ripened cheese.</title>
        <authorList>
            <consortium name="US DOE Joint Genome Institute (JGI-PGF)"/>
            <person name="Walter F."/>
            <person name="Albersmeier A."/>
            <person name="Kalinowski J."/>
            <person name="Ruckert C."/>
        </authorList>
    </citation>
    <scope>NUCLEOTIDE SEQUENCE</scope>
    <source>
        <strain evidence="2">CGMCC 4.7403</strain>
    </source>
</reference>
<proteinExistence type="predicted"/>
<dbReference type="AlphaFoldDB" id="A0A919DG27"/>
<feature type="chain" id="PRO_5037632946" description="Secreted protein" evidence="1">
    <location>
        <begin position="32"/>
        <end position="181"/>
    </location>
</feature>